<dbReference type="SUPFAM" id="SSF56349">
    <property type="entry name" value="DNA breaking-rejoining enzymes"/>
    <property type="match status" value="1"/>
</dbReference>
<comment type="caution">
    <text evidence="5">The sequence shown here is derived from an EMBL/GenBank/DDBJ whole genome shotgun (WGS) entry which is preliminary data.</text>
</comment>
<keyword evidence="6" id="KW-1185">Reference proteome</keyword>
<evidence type="ECO:0000313" key="5">
    <source>
        <dbReference type="EMBL" id="MFC4853966.1"/>
    </source>
</evidence>
<dbReference type="Gene3D" id="1.10.443.10">
    <property type="entry name" value="Intergrase catalytic core"/>
    <property type="match status" value="1"/>
</dbReference>
<dbReference type="InterPro" id="IPR011010">
    <property type="entry name" value="DNA_brk_join_enz"/>
</dbReference>
<dbReference type="PROSITE" id="PS51900">
    <property type="entry name" value="CB"/>
    <property type="match status" value="1"/>
</dbReference>
<keyword evidence="2" id="KW-0238">DNA-binding</keyword>
<evidence type="ECO:0000256" key="3">
    <source>
        <dbReference type="SAM" id="MobiDB-lite"/>
    </source>
</evidence>
<protein>
    <submittedName>
        <fullName evidence="5">Integrase</fullName>
    </submittedName>
</protein>
<feature type="compositionally biased region" description="Basic residues" evidence="3">
    <location>
        <begin position="113"/>
        <end position="127"/>
    </location>
</feature>
<reference evidence="6" key="1">
    <citation type="journal article" date="2019" name="Int. J. Syst. Evol. Microbiol.">
        <title>The Global Catalogue of Microorganisms (GCM) 10K type strain sequencing project: providing services to taxonomists for standard genome sequencing and annotation.</title>
        <authorList>
            <consortium name="The Broad Institute Genomics Platform"/>
            <consortium name="The Broad Institute Genome Sequencing Center for Infectious Disease"/>
            <person name="Wu L."/>
            <person name="Ma J."/>
        </authorList>
    </citation>
    <scope>NUCLEOTIDE SEQUENCE [LARGE SCALE GENOMIC DNA]</scope>
    <source>
        <strain evidence="6">ZS-22-S1</strain>
    </source>
</reference>
<evidence type="ECO:0000313" key="6">
    <source>
        <dbReference type="Proteomes" id="UP001595859"/>
    </source>
</evidence>
<evidence type="ECO:0000259" key="4">
    <source>
        <dbReference type="PROSITE" id="PS51900"/>
    </source>
</evidence>
<gene>
    <name evidence="5" type="ORF">ACFPCV_10665</name>
</gene>
<feature type="domain" description="Core-binding (CB)" evidence="4">
    <location>
        <begin position="265"/>
        <end position="349"/>
    </location>
</feature>
<evidence type="ECO:0000256" key="2">
    <source>
        <dbReference type="PROSITE-ProRule" id="PRU01248"/>
    </source>
</evidence>
<name>A0ABV9S3A2_9PSEU</name>
<keyword evidence="1" id="KW-0233">DNA recombination</keyword>
<dbReference type="InterPro" id="IPR044068">
    <property type="entry name" value="CB"/>
</dbReference>
<organism evidence="5 6">
    <name type="scientific">Actinophytocola glycyrrhizae</name>
    <dbReference type="NCBI Taxonomy" id="2044873"/>
    <lineage>
        <taxon>Bacteria</taxon>
        <taxon>Bacillati</taxon>
        <taxon>Actinomycetota</taxon>
        <taxon>Actinomycetes</taxon>
        <taxon>Pseudonocardiales</taxon>
        <taxon>Pseudonocardiaceae</taxon>
    </lineage>
</organism>
<dbReference type="Proteomes" id="UP001595859">
    <property type="component" value="Unassembled WGS sequence"/>
</dbReference>
<accession>A0ABV9S3A2</accession>
<dbReference type="EMBL" id="JBHSIS010000005">
    <property type="protein sequence ID" value="MFC4853966.1"/>
    <property type="molecule type" value="Genomic_DNA"/>
</dbReference>
<sequence>MMVARDGAGPKIARTVTSCAECLAWGLTYARGVCLACYNFSAPRFGHHVGDCGACHRRVPLKDGYCRLCWCQAREDRAVLAEDARSRVVLAPYLPQVRWHQLFLAGMTQRRVRPRTTPRRHGVKGRPPKPAPPIAARPSVIGIQLLLFDDLPGRDYRAVRVDLRRQPAPDNPWLAWALHLAHRLAEVRGWAPTVRRGTQRTLVRLLAHHTVGEHVRASDVRAVASGYSTNADYALEILRTMEHVVDNRPTTFDAWLDAKLTGLTPAIARATGRWARTLHDGGPRSRPRSPHTAATYLRRVRPALVDWSTRYDHLREVTHDDVLARISGLRGEARRGTDTALRSLFRWARRNSVIFRNPATGIRLRKRDYPVWQPLVPTDIAAAIAAATTPHARMFGALAAIHAARPGQIRALQLDDVDLAGRRLRIAGHERPLDDLTHHVLREWLAYRAHRWPNTANPHLPLSKETALGTIRSAMRSC</sequence>
<proteinExistence type="predicted"/>
<dbReference type="InterPro" id="IPR013762">
    <property type="entry name" value="Integrase-like_cat_sf"/>
</dbReference>
<dbReference type="RefSeq" id="WP_378055928.1">
    <property type="nucleotide sequence ID" value="NZ_JBHSIS010000005.1"/>
</dbReference>
<evidence type="ECO:0000256" key="1">
    <source>
        <dbReference type="ARBA" id="ARBA00023172"/>
    </source>
</evidence>
<feature type="region of interest" description="Disordered" evidence="3">
    <location>
        <begin position="113"/>
        <end position="134"/>
    </location>
</feature>